<feature type="compositionally biased region" description="Low complexity" evidence="5">
    <location>
        <begin position="179"/>
        <end position="216"/>
    </location>
</feature>
<name>A0A151ZIG8_TIELA</name>
<feature type="domain" description="RWP-RK" evidence="6">
    <location>
        <begin position="264"/>
        <end position="349"/>
    </location>
</feature>
<keyword evidence="8" id="KW-1185">Reference proteome</keyword>
<protein>
    <recommendedName>
        <fullName evidence="6">RWP-RK domain-containing protein</fullName>
    </recommendedName>
</protein>
<feature type="compositionally biased region" description="Low complexity" evidence="5">
    <location>
        <begin position="70"/>
        <end position="116"/>
    </location>
</feature>
<gene>
    <name evidence="7" type="ORF">DLAC_05153</name>
</gene>
<evidence type="ECO:0000256" key="5">
    <source>
        <dbReference type="SAM" id="MobiDB-lite"/>
    </source>
</evidence>
<dbReference type="GO" id="GO:0003677">
    <property type="term" value="F:DNA binding"/>
    <property type="evidence" value="ECO:0007669"/>
    <property type="project" value="UniProtKB-KW"/>
</dbReference>
<organism evidence="7 8">
    <name type="scientific">Tieghemostelium lacteum</name>
    <name type="common">Slime mold</name>
    <name type="synonym">Dictyostelium lacteum</name>
    <dbReference type="NCBI Taxonomy" id="361077"/>
    <lineage>
        <taxon>Eukaryota</taxon>
        <taxon>Amoebozoa</taxon>
        <taxon>Evosea</taxon>
        <taxon>Eumycetozoa</taxon>
        <taxon>Dictyostelia</taxon>
        <taxon>Dictyosteliales</taxon>
        <taxon>Raperosteliaceae</taxon>
        <taxon>Tieghemostelium</taxon>
    </lineage>
</organism>
<feature type="region of interest" description="Disordered" evidence="5">
    <location>
        <begin position="179"/>
        <end position="257"/>
    </location>
</feature>
<keyword evidence="4" id="KW-0539">Nucleus</keyword>
<proteinExistence type="predicted"/>
<dbReference type="OrthoDB" id="30748at2759"/>
<evidence type="ECO:0000256" key="1">
    <source>
        <dbReference type="ARBA" id="ARBA00023015"/>
    </source>
</evidence>
<evidence type="ECO:0000256" key="4">
    <source>
        <dbReference type="ARBA" id="ARBA00023242"/>
    </source>
</evidence>
<dbReference type="InterPro" id="IPR003035">
    <property type="entry name" value="RWP-RK_dom"/>
</dbReference>
<dbReference type="InParanoid" id="A0A151ZIG8"/>
<evidence type="ECO:0000256" key="3">
    <source>
        <dbReference type="ARBA" id="ARBA00023163"/>
    </source>
</evidence>
<evidence type="ECO:0000313" key="8">
    <source>
        <dbReference type="Proteomes" id="UP000076078"/>
    </source>
</evidence>
<evidence type="ECO:0000259" key="6">
    <source>
        <dbReference type="PROSITE" id="PS51519"/>
    </source>
</evidence>
<accession>A0A151ZIG8</accession>
<dbReference type="EMBL" id="LODT01000025">
    <property type="protein sequence ID" value="KYQ93763.1"/>
    <property type="molecule type" value="Genomic_DNA"/>
</dbReference>
<dbReference type="PROSITE" id="PS51519">
    <property type="entry name" value="RWP_RK"/>
    <property type="match status" value="1"/>
</dbReference>
<dbReference type="Proteomes" id="UP000076078">
    <property type="component" value="Unassembled WGS sequence"/>
</dbReference>
<sequence>MSDTPSLFSNSMNSIPTFDQQNNSILETTQQTNNSNIESPNNTTRTTPTIINSISQPIIPITPNIQQILQPGSNYSSNTNNTNNNNNNSNILPITSNGNSPLISSPNNNSSNVSSPYKKPLSLTKDKIPTHLQHYLDSVATFDFDPNNQGTIHESSDSENGEDIREVTPATITLRSLNQNTNNNINNNNNNNISNNNSVQYPNVTTTTTTTSNSTTPPTPRQRKRKSSINSSSQDDSNGVTSNALATIPGSSNNANANGGDMLSLANVMNEDRSLSRGGQSYIEITEYLNFPQSDAAKKLGIPTSTLSKRWKEAARGRKWPYRKVSKIDKEIMTLLHNIPAGTPNPDLPPEVDASLVALLKKRQEKLKPVFIRM</sequence>
<feature type="region of interest" description="Disordered" evidence="5">
    <location>
        <begin position="70"/>
        <end position="122"/>
    </location>
</feature>
<feature type="compositionally biased region" description="Low complexity" evidence="5">
    <location>
        <begin position="228"/>
        <end position="238"/>
    </location>
</feature>
<dbReference type="OMA" id="MPNTTHP"/>
<comment type="caution">
    <text evidence="7">The sequence shown here is derived from an EMBL/GenBank/DDBJ whole genome shotgun (WGS) entry which is preliminary data.</text>
</comment>
<reference evidence="7 8" key="1">
    <citation type="submission" date="2015-12" db="EMBL/GenBank/DDBJ databases">
        <title>Dictyostelia acquired genes for synthesis and detection of signals that induce cell-type specialization by lateral gene transfer from prokaryotes.</title>
        <authorList>
            <person name="Gloeckner G."/>
            <person name="Schaap P."/>
        </authorList>
    </citation>
    <scope>NUCLEOTIDE SEQUENCE [LARGE SCALE GENOMIC DNA]</scope>
    <source>
        <strain evidence="7 8">TK</strain>
    </source>
</reference>
<evidence type="ECO:0000313" key="7">
    <source>
        <dbReference type="EMBL" id="KYQ93763.1"/>
    </source>
</evidence>
<keyword evidence="2" id="KW-0238">DNA-binding</keyword>
<keyword evidence="3" id="KW-0804">Transcription</keyword>
<dbReference type="AlphaFoldDB" id="A0A151ZIG8"/>
<keyword evidence="1" id="KW-0805">Transcription regulation</keyword>
<dbReference type="FunCoup" id="A0A151ZIG8">
    <property type="interactions" value="170"/>
</dbReference>
<evidence type="ECO:0000256" key="2">
    <source>
        <dbReference type="ARBA" id="ARBA00023125"/>
    </source>
</evidence>